<dbReference type="Pfam" id="PF00005">
    <property type="entry name" value="ABC_tran"/>
    <property type="match status" value="1"/>
</dbReference>
<dbReference type="InterPro" id="IPR003593">
    <property type="entry name" value="AAA+_ATPase"/>
</dbReference>
<dbReference type="Gene3D" id="3.40.50.300">
    <property type="entry name" value="P-loop containing nucleotide triphosphate hydrolases"/>
    <property type="match status" value="1"/>
</dbReference>
<dbReference type="Proteomes" id="UP000199706">
    <property type="component" value="Unassembled WGS sequence"/>
</dbReference>
<evidence type="ECO:0000313" key="9">
    <source>
        <dbReference type="EMBL" id="SDH98924.1"/>
    </source>
</evidence>
<dbReference type="OrthoDB" id="9776369at2"/>
<evidence type="ECO:0000256" key="6">
    <source>
        <dbReference type="ARBA" id="ARBA00022840"/>
    </source>
</evidence>
<feature type="domain" description="ABC transporter" evidence="8">
    <location>
        <begin position="3"/>
        <end position="230"/>
    </location>
</feature>
<dbReference type="InterPro" id="IPR003439">
    <property type="entry name" value="ABC_transporter-like_ATP-bd"/>
</dbReference>
<evidence type="ECO:0000256" key="1">
    <source>
        <dbReference type="ARBA" id="ARBA00005417"/>
    </source>
</evidence>
<dbReference type="PROSITE" id="PS00211">
    <property type="entry name" value="ABC_TRANSPORTER_1"/>
    <property type="match status" value="1"/>
</dbReference>
<dbReference type="PANTHER" id="PTHR43820:SF2">
    <property type="entry name" value="ABC TRANSPORTER ATP-BINDING PROTEIN"/>
    <property type="match status" value="1"/>
</dbReference>
<evidence type="ECO:0000256" key="5">
    <source>
        <dbReference type="ARBA" id="ARBA00022741"/>
    </source>
</evidence>
<evidence type="ECO:0000256" key="2">
    <source>
        <dbReference type="ARBA" id="ARBA00022448"/>
    </source>
</evidence>
<keyword evidence="4" id="KW-0472">Membrane</keyword>
<dbReference type="GO" id="GO:0015807">
    <property type="term" value="P:L-amino acid transport"/>
    <property type="evidence" value="ECO:0007669"/>
    <property type="project" value="TreeGrafter"/>
</dbReference>
<dbReference type="AlphaFoldDB" id="A0A1G8GX14"/>
<organism evidence="9 10">
    <name type="scientific">Paraburkholderia phenazinium</name>
    <dbReference type="NCBI Taxonomy" id="60549"/>
    <lineage>
        <taxon>Bacteria</taxon>
        <taxon>Pseudomonadati</taxon>
        <taxon>Pseudomonadota</taxon>
        <taxon>Betaproteobacteria</taxon>
        <taxon>Burkholderiales</taxon>
        <taxon>Burkholderiaceae</taxon>
        <taxon>Paraburkholderia</taxon>
    </lineage>
</organism>
<dbReference type="PROSITE" id="PS50893">
    <property type="entry name" value="ABC_TRANSPORTER_2"/>
    <property type="match status" value="1"/>
</dbReference>
<dbReference type="InterPro" id="IPR052156">
    <property type="entry name" value="BCAA_Transport_ATP-bd_LivF"/>
</dbReference>
<dbReference type="PANTHER" id="PTHR43820">
    <property type="entry name" value="HIGH-AFFINITY BRANCHED-CHAIN AMINO ACID TRANSPORT ATP-BINDING PROTEIN LIVF"/>
    <property type="match status" value="1"/>
</dbReference>
<proteinExistence type="inferred from homology"/>
<dbReference type="GO" id="GO:0005524">
    <property type="term" value="F:ATP binding"/>
    <property type="evidence" value="ECO:0007669"/>
    <property type="project" value="UniProtKB-KW"/>
</dbReference>
<sequence length="233" mass="25673">MILDVQQIHGFYGKSHILQGVTLRIDEGETITLLGRNGAGKSTTLKSIAGVVTPQLGTVTFKGEPIHKLAPHRIASRGVCFVPEHRGIFRLLSVEENLRLGARKDSPWQLDDIYRIFPRLKERRTNGGAQLSGGEQQMLAIGRALMNHPRLLMLDEPVEGLAPVIVEEIVAQLKLIKQAGVAILLVEQNLEVCSQLADRHYIIEQGVIVYEGDNAAFIADESIKDRYLGVGVV</sequence>
<evidence type="ECO:0000313" key="10">
    <source>
        <dbReference type="Proteomes" id="UP000199706"/>
    </source>
</evidence>
<comment type="similarity">
    <text evidence="1">Belongs to the ABC transporter superfamily.</text>
</comment>
<evidence type="ECO:0000256" key="3">
    <source>
        <dbReference type="ARBA" id="ARBA00022475"/>
    </source>
</evidence>
<protein>
    <submittedName>
        <fullName evidence="9">Amino acid/amide ABC transporter ATP-binding protein 2, HAAT family</fullName>
    </submittedName>
</protein>
<evidence type="ECO:0000256" key="7">
    <source>
        <dbReference type="ARBA" id="ARBA00022970"/>
    </source>
</evidence>
<accession>A0A1G8GX14</accession>
<dbReference type="GO" id="GO:0016887">
    <property type="term" value="F:ATP hydrolysis activity"/>
    <property type="evidence" value="ECO:0007669"/>
    <property type="project" value="InterPro"/>
</dbReference>
<name>A0A1G8GX14_9BURK</name>
<keyword evidence="3" id="KW-1003">Cell membrane</keyword>
<dbReference type="InterPro" id="IPR017871">
    <property type="entry name" value="ABC_transporter-like_CS"/>
</dbReference>
<keyword evidence="6 9" id="KW-0067">ATP-binding</keyword>
<dbReference type="InterPro" id="IPR027417">
    <property type="entry name" value="P-loop_NTPase"/>
</dbReference>
<dbReference type="GO" id="GO:0015658">
    <property type="term" value="F:branched-chain amino acid transmembrane transporter activity"/>
    <property type="evidence" value="ECO:0007669"/>
    <property type="project" value="TreeGrafter"/>
</dbReference>
<keyword evidence="2" id="KW-0813">Transport</keyword>
<keyword evidence="4" id="KW-0997">Cell inner membrane</keyword>
<gene>
    <name evidence="9" type="ORF">SAMN05216466_115183</name>
</gene>
<keyword evidence="5" id="KW-0547">Nucleotide-binding</keyword>
<keyword evidence="7" id="KW-0029">Amino-acid transport</keyword>
<dbReference type="SUPFAM" id="SSF52540">
    <property type="entry name" value="P-loop containing nucleoside triphosphate hydrolases"/>
    <property type="match status" value="1"/>
</dbReference>
<dbReference type="RefSeq" id="WP_090689509.1">
    <property type="nucleotide sequence ID" value="NZ_CADERL010000024.1"/>
</dbReference>
<reference evidence="9 10" key="1">
    <citation type="submission" date="2016-10" db="EMBL/GenBank/DDBJ databases">
        <authorList>
            <person name="de Groot N.N."/>
        </authorList>
    </citation>
    <scope>NUCLEOTIDE SEQUENCE [LARGE SCALE GENOMIC DNA]</scope>
    <source>
        <strain evidence="9 10">LMG 2247</strain>
    </source>
</reference>
<evidence type="ECO:0000259" key="8">
    <source>
        <dbReference type="PROSITE" id="PS50893"/>
    </source>
</evidence>
<dbReference type="EMBL" id="FNCJ01000015">
    <property type="protein sequence ID" value="SDH98924.1"/>
    <property type="molecule type" value="Genomic_DNA"/>
</dbReference>
<dbReference type="CDD" id="cd03224">
    <property type="entry name" value="ABC_TM1139_LivF_branched"/>
    <property type="match status" value="1"/>
</dbReference>
<evidence type="ECO:0000256" key="4">
    <source>
        <dbReference type="ARBA" id="ARBA00022519"/>
    </source>
</evidence>
<dbReference type="SMART" id="SM00382">
    <property type="entry name" value="AAA"/>
    <property type="match status" value="1"/>
</dbReference>